<proteinExistence type="predicted"/>
<organism evidence="1 2">
    <name type="scientific">Galbibacter marinus</name>
    <dbReference type="NCBI Taxonomy" id="555500"/>
    <lineage>
        <taxon>Bacteria</taxon>
        <taxon>Pseudomonadati</taxon>
        <taxon>Bacteroidota</taxon>
        <taxon>Flavobacteriia</taxon>
        <taxon>Flavobacteriales</taxon>
        <taxon>Flavobacteriaceae</taxon>
        <taxon>Galbibacter</taxon>
    </lineage>
</organism>
<comment type="caution">
    <text evidence="1">The sequence shown here is derived from an EMBL/GenBank/DDBJ whole genome shotgun (WGS) entry which is preliminary data.</text>
</comment>
<reference evidence="1 2" key="1">
    <citation type="journal article" date="2012" name="J. Bacteriol.">
        <title>Genome Sequence of Galbibacter marinum Type Strain ck-I2-15.</title>
        <authorList>
            <person name="Lai Q."/>
            <person name="Li C."/>
            <person name="Shao Z."/>
        </authorList>
    </citation>
    <scope>NUCLEOTIDE SEQUENCE [LARGE SCALE GENOMIC DNA]</scope>
    <source>
        <strain evidence="2">ck-I2-15</strain>
    </source>
</reference>
<sequence length="139" mass="15985">MKKHYSYYKKRHVTKLPVYRKALHIFKLSRQIVDFLRGDKSVLDLHRSSCTSDQFSEKLIMASLGLAPKIAIAESSPDPTVKHASISSIERTTAAILHYCEKLESSHKQSSEFLNLLRTEVRKFGHLHDKWAIGLHNKN</sequence>
<evidence type="ECO:0000313" key="1">
    <source>
        <dbReference type="EMBL" id="EKF54650.1"/>
    </source>
</evidence>
<name>K2PQ10_9FLAO</name>
<evidence type="ECO:0008006" key="3">
    <source>
        <dbReference type="Google" id="ProtNLM"/>
    </source>
</evidence>
<keyword evidence="2" id="KW-1185">Reference proteome</keyword>
<dbReference type="EMBL" id="AMSG01000017">
    <property type="protein sequence ID" value="EKF54650.1"/>
    <property type="molecule type" value="Genomic_DNA"/>
</dbReference>
<evidence type="ECO:0000313" key="2">
    <source>
        <dbReference type="Proteomes" id="UP000007364"/>
    </source>
</evidence>
<dbReference type="STRING" id="555500.I215_11284"/>
<dbReference type="eggNOG" id="ENOG503163Q">
    <property type="taxonomic scope" value="Bacteria"/>
</dbReference>
<gene>
    <name evidence="1" type="ORF">I215_11284</name>
</gene>
<dbReference type="RefSeq" id="WP_008992096.1">
    <property type="nucleotide sequence ID" value="NZ_AMSG01000017.1"/>
</dbReference>
<dbReference type="AlphaFoldDB" id="K2PQ10"/>
<dbReference type="Proteomes" id="UP000007364">
    <property type="component" value="Unassembled WGS sequence"/>
</dbReference>
<accession>K2PQ10</accession>
<protein>
    <recommendedName>
        <fullName evidence="3">Four helix bundle protein</fullName>
    </recommendedName>
</protein>